<dbReference type="SUPFAM" id="SSF48576">
    <property type="entry name" value="Terpenoid synthases"/>
    <property type="match status" value="1"/>
</dbReference>
<dbReference type="EMBL" id="KV454012">
    <property type="protein sequence ID" value="ODV96763.1"/>
    <property type="molecule type" value="Genomic_DNA"/>
</dbReference>
<keyword evidence="3" id="KW-0460">Magnesium</keyword>
<reference evidence="6" key="1">
    <citation type="submission" date="2016-05" db="EMBL/GenBank/DDBJ databases">
        <title>Comparative genomics of biotechnologically important yeasts.</title>
        <authorList>
            <consortium name="DOE Joint Genome Institute"/>
            <person name="Riley R."/>
            <person name="Haridas S."/>
            <person name="Wolfe K.H."/>
            <person name="Lopes M.R."/>
            <person name="Hittinger C.T."/>
            <person name="Goker M."/>
            <person name="Salamov A."/>
            <person name="Wisecaver J."/>
            <person name="Long T.M."/>
            <person name="Aerts A.L."/>
            <person name="Barry K."/>
            <person name="Choi C."/>
            <person name="Clum A."/>
            <person name="Coughlan A.Y."/>
            <person name="Deshpande S."/>
            <person name="Douglass A.P."/>
            <person name="Hanson S.J."/>
            <person name="Klenk H.-P."/>
            <person name="Labutti K."/>
            <person name="Lapidus A."/>
            <person name="Lindquist E."/>
            <person name="Lipzen A."/>
            <person name="Meier-Kolthoff J.P."/>
            <person name="Ohm R.A."/>
            <person name="Otillar R.P."/>
            <person name="Pangilinan J."/>
            <person name="Peng Y."/>
            <person name="Rokas A."/>
            <person name="Rosa C.A."/>
            <person name="Scheuner C."/>
            <person name="Sibirny A.A."/>
            <person name="Slot J.C."/>
            <person name="Stielow J.B."/>
            <person name="Sun H."/>
            <person name="Kurtzman C.P."/>
            <person name="Blackwell M."/>
            <person name="Grigoriev I.V."/>
            <person name="Jeffries T.W."/>
        </authorList>
    </citation>
    <scope>NUCLEOTIDE SEQUENCE [LARGE SCALE GENOMIC DNA]</scope>
    <source>
        <strain evidence="6">NRRL Y-2460</strain>
    </source>
</reference>
<feature type="non-terminal residue" evidence="5">
    <location>
        <position position="260"/>
    </location>
</feature>
<accession>A0A1E4TYC0</accession>
<sequence>ESFIRGPYDYLKNKPGKELRTLLIAKFNNLLKVEPASALSLVESIVDILHTASLLIDDVEDSANLRRGSPVSHAIFGVPMTINSSNYMYFIAMFQCLQLSNSSNKIFIEEMINLHRGQGLDLYWRESLICPTEQEYIDMVMNKTGGLFRLAVRLLQEQSKLKVDLVPFANLLGIIYQIRDDYCNLTTYSKNKGYCEDITEGKFSFPVVHAINSGENGNKELMNILKLRTESEDLKKYVVEEILQKKTNSFKYCEDTLNTL</sequence>
<keyword evidence="6" id="KW-1185">Reference proteome</keyword>
<feature type="non-terminal residue" evidence="5">
    <location>
        <position position="1"/>
    </location>
</feature>
<dbReference type="STRING" id="669874.A0A1E4TYC0"/>
<keyword evidence="1 4" id="KW-0808">Transferase</keyword>
<evidence type="ECO:0008006" key="7">
    <source>
        <dbReference type="Google" id="ProtNLM"/>
    </source>
</evidence>
<dbReference type="SFLD" id="SFLDS00005">
    <property type="entry name" value="Isoprenoid_Synthase_Type_I"/>
    <property type="match status" value="1"/>
</dbReference>
<dbReference type="PROSITE" id="PS00723">
    <property type="entry name" value="POLYPRENYL_SYNTHASE_1"/>
    <property type="match status" value="1"/>
</dbReference>
<evidence type="ECO:0000313" key="5">
    <source>
        <dbReference type="EMBL" id="ODV96763.1"/>
    </source>
</evidence>
<dbReference type="Pfam" id="PF00348">
    <property type="entry name" value="polyprenyl_synt"/>
    <property type="match status" value="1"/>
</dbReference>
<dbReference type="PROSITE" id="PS00444">
    <property type="entry name" value="POLYPRENYL_SYNTHASE_2"/>
    <property type="match status" value="1"/>
</dbReference>
<dbReference type="CDD" id="cd00685">
    <property type="entry name" value="Trans_IPPS_HT"/>
    <property type="match status" value="1"/>
</dbReference>
<evidence type="ECO:0000313" key="6">
    <source>
        <dbReference type="Proteomes" id="UP000094236"/>
    </source>
</evidence>
<name>A0A1E4TYC0_PACTA</name>
<dbReference type="OrthoDB" id="6921389at2759"/>
<dbReference type="PANTHER" id="PTHR12001:SF44">
    <property type="entry name" value="GERANYLGERANYL PYROPHOSPHATE SYNTHASE"/>
    <property type="match status" value="1"/>
</dbReference>
<comment type="similarity">
    <text evidence="4">Belongs to the FPP/GGPP synthase family.</text>
</comment>
<dbReference type="InterPro" id="IPR000092">
    <property type="entry name" value="Polyprenyl_synt"/>
</dbReference>
<evidence type="ECO:0000256" key="1">
    <source>
        <dbReference type="ARBA" id="ARBA00022679"/>
    </source>
</evidence>
<evidence type="ECO:0000256" key="3">
    <source>
        <dbReference type="ARBA" id="ARBA00022842"/>
    </source>
</evidence>
<organism evidence="5 6">
    <name type="scientific">Pachysolen tannophilus NRRL Y-2460</name>
    <dbReference type="NCBI Taxonomy" id="669874"/>
    <lineage>
        <taxon>Eukaryota</taxon>
        <taxon>Fungi</taxon>
        <taxon>Dikarya</taxon>
        <taxon>Ascomycota</taxon>
        <taxon>Saccharomycotina</taxon>
        <taxon>Pichiomycetes</taxon>
        <taxon>Pachysolenaceae</taxon>
        <taxon>Pachysolen</taxon>
    </lineage>
</organism>
<keyword evidence="2" id="KW-0479">Metal-binding</keyword>
<dbReference type="InterPro" id="IPR033749">
    <property type="entry name" value="Polyprenyl_synt_CS"/>
</dbReference>
<gene>
    <name evidence="5" type="ORF">PACTADRAFT_28939</name>
</gene>
<evidence type="ECO:0000256" key="4">
    <source>
        <dbReference type="RuleBase" id="RU004466"/>
    </source>
</evidence>
<protein>
    <recommendedName>
        <fullName evidence="7">Geranylgeranyl pyrophosphate synthase</fullName>
    </recommendedName>
</protein>
<dbReference type="Proteomes" id="UP000094236">
    <property type="component" value="Unassembled WGS sequence"/>
</dbReference>
<dbReference type="GO" id="GO:0033386">
    <property type="term" value="P:geranylgeranyl diphosphate biosynthetic process"/>
    <property type="evidence" value="ECO:0007669"/>
    <property type="project" value="EnsemblFungi"/>
</dbReference>
<dbReference type="AlphaFoldDB" id="A0A1E4TYC0"/>
<dbReference type="GO" id="GO:0004311">
    <property type="term" value="F:geranylgeranyl diphosphate synthase activity"/>
    <property type="evidence" value="ECO:0007669"/>
    <property type="project" value="EnsemblFungi"/>
</dbReference>
<evidence type="ECO:0000256" key="2">
    <source>
        <dbReference type="ARBA" id="ARBA00022723"/>
    </source>
</evidence>
<dbReference type="InterPro" id="IPR008949">
    <property type="entry name" value="Isoprenoid_synthase_dom_sf"/>
</dbReference>
<dbReference type="PANTHER" id="PTHR12001">
    <property type="entry name" value="GERANYLGERANYL PYROPHOSPHATE SYNTHASE"/>
    <property type="match status" value="1"/>
</dbReference>
<dbReference type="GO" id="GO:0046872">
    <property type="term" value="F:metal ion binding"/>
    <property type="evidence" value="ECO:0007669"/>
    <property type="project" value="UniProtKB-KW"/>
</dbReference>
<dbReference type="Gene3D" id="1.10.600.10">
    <property type="entry name" value="Farnesyl Diphosphate Synthase"/>
    <property type="match status" value="1"/>
</dbReference>
<proteinExistence type="inferred from homology"/>